<accession>A0A8B7Z5A0</accession>
<dbReference type="Gene3D" id="3.30.160.60">
    <property type="entry name" value="Classic Zinc Finger"/>
    <property type="match status" value="1"/>
</dbReference>
<dbReference type="PANTHER" id="PTHR25462:SF296">
    <property type="entry name" value="MEIOTIC P26, ISOFORM F"/>
    <property type="match status" value="1"/>
</dbReference>
<dbReference type="InterPro" id="IPR047153">
    <property type="entry name" value="TRIM45/56/19-like"/>
</dbReference>
<feature type="repeat" description="NHL" evidence="7">
    <location>
        <begin position="461"/>
        <end position="502"/>
    </location>
</feature>
<keyword evidence="4 6" id="KW-0863">Zinc-finger</keyword>
<dbReference type="InterPro" id="IPR027370">
    <property type="entry name" value="Znf-RING_euk"/>
</dbReference>
<dbReference type="SUPFAM" id="SSF57845">
    <property type="entry name" value="B-box zinc-binding domain"/>
    <property type="match status" value="1"/>
</dbReference>
<dbReference type="AlphaFoldDB" id="A0A8B7Z5A0"/>
<dbReference type="GeneID" id="110983515"/>
<dbReference type="PANTHER" id="PTHR25462">
    <property type="entry name" value="BONUS, ISOFORM C-RELATED"/>
    <property type="match status" value="1"/>
</dbReference>
<feature type="domain" description="B box-type" evidence="9">
    <location>
        <begin position="244"/>
        <end position="288"/>
    </location>
</feature>
<keyword evidence="5" id="KW-0862">Zinc</keyword>
<dbReference type="InterPro" id="IPR000315">
    <property type="entry name" value="Znf_B-box"/>
</dbReference>
<dbReference type="SUPFAM" id="SSF101898">
    <property type="entry name" value="NHL repeat"/>
    <property type="match status" value="1"/>
</dbReference>
<evidence type="ECO:0000256" key="1">
    <source>
        <dbReference type="ARBA" id="ARBA00022553"/>
    </source>
</evidence>
<evidence type="ECO:0000259" key="9">
    <source>
        <dbReference type="PROSITE" id="PS50119"/>
    </source>
</evidence>
<keyword evidence="10" id="KW-1185">Reference proteome</keyword>
<keyword evidence="3" id="KW-0677">Repeat</keyword>
<dbReference type="PROSITE" id="PS50089">
    <property type="entry name" value="ZF_RING_2"/>
    <property type="match status" value="1"/>
</dbReference>
<dbReference type="PROSITE" id="PS00518">
    <property type="entry name" value="ZF_RING_1"/>
    <property type="match status" value="1"/>
</dbReference>
<evidence type="ECO:0000313" key="10">
    <source>
        <dbReference type="Proteomes" id="UP000694845"/>
    </source>
</evidence>
<keyword evidence="1" id="KW-0597">Phosphoprotein</keyword>
<dbReference type="RefSeq" id="XP_022098511.1">
    <property type="nucleotide sequence ID" value="XM_022242819.1"/>
</dbReference>
<feature type="domain" description="RING-type" evidence="8">
    <location>
        <begin position="91"/>
        <end position="144"/>
    </location>
</feature>
<dbReference type="Gene3D" id="3.30.40.10">
    <property type="entry name" value="Zinc/RING finger domain, C3HC4 (zinc finger)"/>
    <property type="match status" value="1"/>
</dbReference>
<dbReference type="SUPFAM" id="SSF57850">
    <property type="entry name" value="RING/U-box"/>
    <property type="match status" value="1"/>
</dbReference>
<evidence type="ECO:0000256" key="2">
    <source>
        <dbReference type="ARBA" id="ARBA00022723"/>
    </source>
</evidence>
<reference evidence="11" key="1">
    <citation type="submission" date="2025-08" db="UniProtKB">
        <authorList>
            <consortium name="RefSeq"/>
        </authorList>
    </citation>
    <scope>IDENTIFICATION</scope>
</reference>
<sequence length="721" mass="79917">MIMEISVLYYGISNWAQSPWQWYVSDDNPSILCVNVYTLCSEFSCCFIKCAGTVNQLNPNRHISSFVLQRCYQGKILGQSMDNGKRKKLECALCCGRFNNPKLLDCLHSFCAECIKKHKASNSSRVKPTSKAHEVPRVLCPVCRQETDLPAGVDGLKTNVYLIGLIDEIVMQEQVANCGDAKLSCGSCEDSHNSAVSRCLDCALYLCAGCERAHTRFAALSSHTIATLDEIKHGVVEVSKARVEIAPKCRRHYGETLTLLCETCQELICHDCTLVDHSEARYHKYVDINTAFLDRKQSLGELFPALHYAVMMMEESLENALELNAGLSTSCDEAVKDIRQRAAEMKDMVAAEEKRMIEDIQKIKKDRSAKFQEFTSKMNGKKERIQHSLTTARNLTSTATKTDFISLHSTISKDLQALGTQRPPKIDARLGFLKFASSNEIDGRINLGNLVMEGKWEVCRQFGKEGNGEGDFSCARGIAALPIGEIAVADQWNKRVVICSTDGTLKKTIPTEDYPFDVATFNHQLIVTDTTNYVKVFNTDKTLAFDFATVPAAEVGKTRVNLASVVVKRDGTIVVGDIQRRVVTEHRPADGSLIRTIPVDTPPHYLAIDNATGRLLVSGADKRVLDVVDDAGATLLSIRPRVANDRVEYCTGVCCDSSGIFLAMHNGGDTGHIHHYDSTGKFRACIAHDLHYPMNIKVCPGKQQLAVADWTSVKIFQLEHI</sequence>
<dbReference type="Gene3D" id="4.10.830.40">
    <property type="match status" value="1"/>
</dbReference>
<dbReference type="InterPro" id="IPR017907">
    <property type="entry name" value="Znf_RING_CS"/>
</dbReference>
<dbReference type="Proteomes" id="UP000694845">
    <property type="component" value="Unplaced"/>
</dbReference>
<protein>
    <submittedName>
        <fullName evidence="11">Uncharacterized protein LOC110983515 isoform X2</fullName>
    </submittedName>
</protein>
<evidence type="ECO:0000256" key="7">
    <source>
        <dbReference type="PROSITE-ProRule" id="PRU00504"/>
    </source>
</evidence>
<dbReference type="InterPro" id="IPR011042">
    <property type="entry name" value="6-blade_b-propeller_TolB-like"/>
</dbReference>
<evidence type="ECO:0000259" key="8">
    <source>
        <dbReference type="PROSITE" id="PS50089"/>
    </source>
</evidence>
<evidence type="ECO:0000256" key="3">
    <source>
        <dbReference type="ARBA" id="ARBA00022737"/>
    </source>
</evidence>
<keyword evidence="2" id="KW-0479">Metal-binding</keyword>
<organism evidence="10 11">
    <name type="scientific">Acanthaster planci</name>
    <name type="common">Crown-of-thorns starfish</name>
    <dbReference type="NCBI Taxonomy" id="133434"/>
    <lineage>
        <taxon>Eukaryota</taxon>
        <taxon>Metazoa</taxon>
        <taxon>Echinodermata</taxon>
        <taxon>Eleutherozoa</taxon>
        <taxon>Asterozoa</taxon>
        <taxon>Asteroidea</taxon>
        <taxon>Valvatacea</taxon>
        <taxon>Valvatida</taxon>
        <taxon>Acanthasteridae</taxon>
        <taxon>Acanthaster</taxon>
    </lineage>
</organism>
<name>A0A8B7Z5A0_ACAPL</name>
<dbReference type="Gene3D" id="2.120.10.30">
    <property type="entry name" value="TolB, C-terminal domain"/>
    <property type="match status" value="1"/>
</dbReference>
<dbReference type="OrthoDB" id="6115758at2759"/>
<dbReference type="InterPro" id="IPR001841">
    <property type="entry name" value="Znf_RING"/>
</dbReference>
<evidence type="ECO:0000256" key="6">
    <source>
        <dbReference type="PROSITE-ProRule" id="PRU00024"/>
    </source>
</evidence>
<evidence type="ECO:0000313" key="11">
    <source>
        <dbReference type="RefSeq" id="XP_022098511.1"/>
    </source>
</evidence>
<feature type="domain" description="B box-type" evidence="9">
    <location>
        <begin position="180"/>
        <end position="228"/>
    </location>
</feature>
<dbReference type="SMART" id="SM00184">
    <property type="entry name" value="RING"/>
    <property type="match status" value="1"/>
</dbReference>
<gene>
    <name evidence="11" type="primary">LOC110983515</name>
</gene>
<dbReference type="PROSITE" id="PS50119">
    <property type="entry name" value="ZF_BBOX"/>
    <property type="match status" value="2"/>
</dbReference>
<dbReference type="SMART" id="SM00336">
    <property type="entry name" value="BBOX"/>
    <property type="match status" value="2"/>
</dbReference>
<evidence type="ECO:0000256" key="5">
    <source>
        <dbReference type="ARBA" id="ARBA00022833"/>
    </source>
</evidence>
<dbReference type="InterPro" id="IPR001258">
    <property type="entry name" value="NHL_repeat"/>
</dbReference>
<evidence type="ECO:0000256" key="4">
    <source>
        <dbReference type="ARBA" id="ARBA00022771"/>
    </source>
</evidence>
<proteinExistence type="predicted"/>
<dbReference type="Pfam" id="PF13445">
    <property type="entry name" value="zf-RING_UBOX"/>
    <property type="match status" value="1"/>
</dbReference>
<dbReference type="Pfam" id="PF00643">
    <property type="entry name" value="zf-B_box"/>
    <property type="match status" value="1"/>
</dbReference>
<dbReference type="PROSITE" id="PS51125">
    <property type="entry name" value="NHL"/>
    <property type="match status" value="1"/>
</dbReference>
<dbReference type="GO" id="GO:0008270">
    <property type="term" value="F:zinc ion binding"/>
    <property type="evidence" value="ECO:0007669"/>
    <property type="project" value="UniProtKB-KW"/>
</dbReference>
<dbReference type="InterPro" id="IPR013083">
    <property type="entry name" value="Znf_RING/FYVE/PHD"/>
</dbReference>